<dbReference type="EMBL" id="OR420750">
    <property type="protein sequence ID" value="WMM95645.1"/>
    <property type="molecule type" value="Genomic_DNA"/>
</dbReference>
<accession>A0AAX3ZY13</accession>
<proteinExistence type="predicted"/>
<name>A0AAX3ZY13_9CAUD</name>
<gene>
    <name evidence="1" type="ORF">CRP361_gp27</name>
</gene>
<reference evidence="1 2" key="1">
    <citation type="submission" date="2023-08" db="EMBL/GenBank/DDBJ databases">
        <authorList>
            <person name="Du S."/>
            <person name="Wu Z."/>
            <person name="Wu Y."/>
            <person name="Yang M."/>
            <person name="Shao J."/>
            <person name="Liu H."/>
            <person name="Zhao Y."/>
            <person name="Zhang Z."/>
        </authorList>
    </citation>
    <scope>NUCLEOTIDE SEQUENCE [LARGE SCALE GENOMIC DNA]</scope>
</reference>
<evidence type="ECO:0000313" key="1">
    <source>
        <dbReference type="EMBL" id="WMM95645.1"/>
    </source>
</evidence>
<sequence length="58" mass="6966">MFPYISKELLDELNSRFRVQSPQYLEQHDILMWRGGQRSVVDFIQTLYEEQESSKLGE</sequence>
<evidence type="ECO:0000313" key="2">
    <source>
        <dbReference type="Proteomes" id="UP001304635"/>
    </source>
</evidence>
<keyword evidence="2" id="KW-1185">Reference proteome</keyword>
<protein>
    <submittedName>
        <fullName evidence="1">Uncharacterized protein</fullName>
    </submittedName>
</protein>
<organism evidence="1 2">
    <name type="scientific">Roseobacter phage CRP-361</name>
    <dbReference type="NCBI Taxonomy" id="3072848"/>
    <lineage>
        <taxon>Viruses</taxon>
        <taxon>Duplodnaviria</taxon>
        <taxon>Heunggongvirae</taxon>
        <taxon>Uroviricota</taxon>
        <taxon>Caudoviricetes</taxon>
        <taxon>Autographivirales</taxon>
        <taxon>Autographivirales incertae sedis</taxon>
        <taxon>Dynamenevirus</taxon>
        <taxon>Dynamenevirus CRP361</taxon>
    </lineage>
</organism>
<dbReference type="Proteomes" id="UP001304635">
    <property type="component" value="Segment"/>
</dbReference>